<proteinExistence type="predicted"/>
<accession>A0AAD1UMP4</accession>
<dbReference type="EMBL" id="CAMPGE010011833">
    <property type="protein sequence ID" value="CAI2370636.1"/>
    <property type="molecule type" value="Genomic_DNA"/>
</dbReference>
<organism evidence="1 2">
    <name type="scientific">Euplotes crassus</name>
    <dbReference type="NCBI Taxonomy" id="5936"/>
    <lineage>
        <taxon>Eukaryota</taxon>
        <taxon>Sar</taxon>
        <taxon>Alveolata</taxon>
        <taxon>Ciliophora</taxon>
        <taxon>Intramacronucleata</taxon>
        <taxon>Spirotrichea</taxon>
        <taxon>Hypotrichia</taxon>
        <taxon>Euplotida</taxon>
        <taxon>Euplotidae</taxon>
        <taxon>Moneuplotes</taxon>
    </lineage>
</organism>
<gene>
    <name evidence="1" type="ORF">ECRASSUSDP1_LOCUS11953</name>
</gene>
<dbReference type="Proteomes" id="UP001295684">
    <property type="component" value="Unassembled WGS sequence"/>
</dbReference>
<reference evidence="1" key="1">
    <citation type="submission" date="2023-07" db="EMBL/GenBank/DDBJ databases">
        <authorList>
            <consortium name="AG Swart"/>
            <person name="Singh M."/>
            <person name="Singh A."/>
            <person name="Seah K."/>
            <person name="Emmerich C."/>
        </authorList>
    </citation>
    <scope>NUCLEOTIDE SEQUENCE</scope>
    <source>
        <strain evidence="1">DP1</strain>
    </source>
</reference>
<protein>
    <submittedName>
        <fullName evidence="1">Uncharacterized protein</fullName>
    </submittedName>
</protein>
<evidence type="ECO:0000313" key="2">
    <source>
        <dbReference type="Proteomes" id="UP001295684"/>
    </source>
</evidence>
<sequence length="311" mass="36658">MGKRDLIKRKMVNHYSNLYNMKPMVNNINTEYVPAAKKKKKMEEKKYKKPNTSFARKHRDAKIDQFFGEQNRLFNSLQKGVKPTMSTQNKDSKLAKRIRKNKNANTYLEEEHLKTLEHMNRRIKTIDKRECKNNKKVCKYYEKQIQAKKKVFDKKKKVQMKPPKSDTDTVFELEEMKGTEALPTGGDQDLTMEEREMFNIVKEGCKNMMKNNNRANSDVVSSMDEKFEVEEEMGIPIIKFKKALKGGRPEKYKIFSSVGLNHIIEKEICSDKKINEFFSKFSMANKKFFPNYELSMKVLKQILTDLEKENS</sequence>
<comment type="caution">
    <text evidence="1">The sequence shown here is derived from an EMBL/GenBank/DDBJ whole genome shotgun (WGS) entry which is preliminary data.</text>
</comment>
<dbReference type="AlphaFoldDB" id="A0AAD1UMP4"/>
<name>A0AAD1UMP4_EUPCR</name>
<keyword evidence="2" id="KW-1185">Reference proteome</keyword>
<evidence type="ECO:0000313" key="1">
    <source>
        <dbReference type="EMBL" id="CAI2370636.1"/>
    </source>
</evidence>